<keyword evidence="1" id="KW-0472">Membrane</keyword>
<organism evidence="2 3">
    <name type="scientific">Desulfoluna spongiiphila</name>
    <dbReference type="NCBI Taxonomy" id="419481"/>
    <lineage>
        <taxon>Bacteria</taxon>
        <taxon>Pseudomonadati</taxon>
        <taxon>Thermodesulfobacteriota</taxon>
        <taxon>Desulfobacteria</taxon>
        <taxon>Desulfobacterales</taxon>
        <taxon>Desulfolunaceae</taxon>
        <taxon>Desulfoluna</taxon>
    </lineage>
</organism>
<accession>A0A1G5FJW6</accession>
<dbReference type="AlphaFoldDB" id="A0A1G5FJW6"/>
<gene>
    <name evidence="2" type="ORF">SAMN05216233_108112</name>
</gene>
<dbReference type="Proteomes" id="UP000198870">
    <property type="component" value="Unassembled WGS sequence"/>
</dbReference>
<reference evidence="2 3" key="1">
    <citation type="submission" date="2016-10" db="EMBL/GenBank/DDBJ databases">
        <authorList>
            <person name="de Groot N.N."/>
        </authorList>
    </citation>
    <scope>NUCLEOTIDE SEQUENCE [LARGE SCALE GENOMIC DNA]</scope>
    <source>
        <strain evidence="2 3">AA1</strain>
    </source>
</reference>
<name>A0A1G5FJW6_9BACT</name>
<dbReference type="EMBL" id="FMUX01000008">
    <property type="protein sequence ID" value="SCY39592.1"/>
    <property type="molecule type" value="Genomic_DNA"/>
</dbReference>
<evidence type="ECO:0000256" key="1">
    <source>
        <dbReference type="SAM" id="Phobius"/>
    </source>
</evidence>
<keyword evidence="1" id="KW-0812">Transmembrane</keyword>
<sequence>MRLYHVPKRMPHWSAALQVVLFYGVFLQMRVWGEKPWLRTPAFKGFLSQALISSGPSCGMTALAGRVLRSAARLCGFFRVPERMPHRSAALQVVWWLYGVFLQMRGWDEKATVAESCFQGVFVSGLDLILSLVWHDGFGWACLKERRTPVRLFRVPKRMPHRSAALQVAWI</sequence>
<evidence type="ECO:0000313" key="3">
    <source>
        <dbReference type="Proteomes" id="UP000198870"/>
    </source>
</evidence>
<protein>
    <submittedName>
        <fullName evidence="2">Uncharacterized protein</fullName>
    </submittedName>
</protein>
<keyword evidence="3" id="KW-1185">Reference proteome</keyword>
<keyword evidence="1" id="KW-1133">Transmembrane helix</keyword>
<feature type="transmembrane region" description="Helical" evidence="1">
    <location>
        <begin position="12"/>
        <end position="33"/>
    </location>
</feature>
<proteinExistence type="predicted"/>
<evidence type="ECO:0000313" key="2">
    <source>
        <dbReference type="EMBL" id="SCY39592.1"/>
    </source>
</evidence>